<dbReference type="Pfam" id="PF01746">
    <property type="entry name" value="tRNA_m1G_MT"/>
    <property type="match status" value="1"/>
</dbReference>
<dbReference type="PANTHER" id="PTHR46417:SF1">
    <property type="entry name" value="TRNA (GUANINE-N(1)-)-METHYLTRANSFERASE"/>
    <property type="match status" value="1"/>
</dbReference>
<dbReference type="EC" id="2.1.1.228" evidence="5 15"/>
<dbReference type="InterPro" id="IPR016009">
    <property type="entry name" value="tRNA_MeTrfase_TRMD/TRM10"/>
</dbReference>
<comment type="subcellular location">
    <subcellularLocation>
        <location evidence="2 15 17">Cytoplasm</location>
    </subcellularLocation>
</comment>
<dbReference type="PIRSF" id="PIRSF000386">
    <property type="entry name" value="tRNA_mtase"/>
    <property type="match status" value="1"/>
</dbReference>
<dbReference type="AlphaFoldDB" id="A0A497XTD8"/>
<dbReference type="NCBIfam" id="NF000648">
    <property type="entry name" value="PRK00026.1"/>
    <property type="match status" value="1"/>
</dbReference>
<dbReference type="Proteomes" id="UP000267841">
    <property type="component" value="Unassembled WGS sequence"/>
</dbReference>
<dbReference type="GO" id="GO:0052906">
    <property type="term" value="F:tRNA (guanine(37)-N1)-methyltransferase activity"/>
    <property type="evidence" value="ECO:0007669"/>
    <property type="project" value="UniProtKB-UniRule"/>
</dbReference>
<keyword evidence="20" id="KW-1185">Reference proteome</keyword>
<evidence type="ECO:0000256" key="11">
    <source>
        <dbReference type="ARBA" id="ARBA00022694"/>
    </source>
</evidence>
<evidence type="ECO:0000256" key="3">
    <source>
        <dbReference type="ARBA" id="ARBA00007630"/>
    </source>
</evidence>
<dbReference type="CDD" id="cd18080">
    <property type="entry name" value="TrmD-like"/>
    <property type="match status" value="1"/>
</dbReference>
<evidence type="ECO:0000256" key="4">
    <source>
        <dbReference type="ARBA" id="ARBA00011738"/>
    </source>
</evidence>
<evidence type="ECO:0000256" key="17">
    <source>
        <dbReference type="RuleBase" id="RU003464"/>
    </source>
</evidence>
<reference evidence="19 20" key="1">
    <citation type="submission" date="2018-10" db="EMBL/GenBank/DDBJ databases">
        <title>Genomic Encyclopedia of Archaeal and Bacterial Type Strains, Phase II (KMG-II): from individual species to whole genera.</title>
        <authorList>
            <person name="Goeker M."/>
        </authorList>
    </citation>
    <scope>NUCLEOTIDE SEQUENCE [LARGE SCALE GENOMIC DNA]</scope>
    <source>
        <strain evidence="19 20">DSM 16510</strain>
    </source>
</reference>
<dbReference type="EMBL" id="RCCJ01000001">
    <property type="protein sequence ID" value="RLJ70193.1"/>
    <property type="molecule type" value="Genomic_DNA"/>
</dbReference>
<dbReference type="NCBIfam" id="TIGR00088">
    <property type="entry name" value="trmD"/>
    <property type="match status" value="1"/>
</dbReference>
<dbReference type="GO" id="GO:0002939">
    <property type="term" value="P:tRNA N1-guanine methylation"/>
    <property type="evidence" value="ECO:0007669"/>
    <property type="project" value="TreeGrafter"/>
</dbReference>
<dbReference type="InterPro" id="IPR023148">
    <property type="entry name" value="tRNA_m1G_MeTrfase_C_sf"/>
</dbReference>
<evidence type="ECO:0000256" key="1">
    <source>
        <dbReference type="ARBA" id="ARBA00002634"/>
    </source>
</evidence>
<evidence type="ECO:0000256" key="5">
    <source>
        <dbReference type="ARBA" id="ARBA00012807"/>
    </source>
</evidence>
<keyword evidence="11 15" id="KW-0819">tRNA processing</keyword>
<sequence>MEFYVFTIFPRVVECYAEFGIVRQAINKGKVVIRTIDVRKFAPKGQVDDTAYGGFPGMVLKPEPIFRAYEHVVENYGKPYVLITEPWGRRVDQSFIEGLLKKEKVAIICGRYEGVDERVKSIVDEEVSVGDLILSGGELVALTVIDAVSRLIPGVLSEPRSIEEDSYKGRWLGYPVYTRPREFMGMKVPDVLLSGNHQLIELWKLWHKIENTLRKRPDLIPRDLTEEELEIMESIKKGMSFEEWLRSKNLS</sequence>
<evidence type="ECO:0000313" key="20">
    <source>
        <dbReference type="Proteomes" id="UP000267841"/>
    </source>
</evidence>
<gene>
    <name evidence="15" type="primary">trmD</name>
    <name evidence="19" type="ORF">BCF55_0459</name>
</gene>
<comment type="similarity">
    <text evidence="3 15 17">Belongs to the RNA methyltransferase TrmD family.</text>
</comment>
<keyword evidence="9 15" id="KW-0808">Transferase</keyword>
<dbReference type="Gene3D" id="1.10.1270.20">
    <property type="entry name" value="tRNA(m1g37)methyltransferase, domain 2"/>
    <property type="match status" value="1"/>
</dbReference>
<keyword evidence="7 15" id="KW-0963">Cytoplasm</keyword>
<name>A0A497XTD8_9AQUI</name>
<evidence type="ECO:0000256" key="6">
    <source>
        <dbReference type="ARBA" id="ARBA00014679"/>
    </source>
</evidence>
<evidence type="ECO:0000256" key="16">
    <source>
        <dbReference type="PIRSR" id="PIRSR000386-1"/>
    </source>
</evidence>
<dbReference type="InterPro" id="IPR002649">
    <property type="entry name" value="tRNA_m1G_MeTrfase_TrmD"/>
</dbReference>
<dbReference type="GO" id="GO:0005829">
    <property type="term" value="C:cytosol"/>
    <property type="evidence" value="ECO:0007669"/>
    <property type="project" value="TreeGrafter"/>
</dbReference>
<organism evidence="19 20">
    <name type="scientific">Hydrogenivirga caldilitoris</name>
    <dbReference type="NCBI Taxonomy" id="246264"/>
    <lineage>
        <taxon>Bacteria</taxon>
        <taxon>Pseudomonadati</taxon>
        <taxon>Aquificota</taxon>
        <taxon>Aquificia</taxon>
        <taxon>Aquificales</taxon>
        <taxon>Aquificaceae</taxon>
        <taxon>Hydrogenivirga</taxon>
    </lineage>
</organism>
<comment type="function">
    <text evidence="1 15 17">Specifically methylates guanosine-37 in various tRNAs.</text>
</comment>
<evidence type="ECO:0000256" key="12">
    <source>
        <dbReference type="ARBA" id="ARBA00029736"/>
    </source>
</evidence>
<protein>
    <recommendedName>
        <fullName evidence="6 15">tRNA (guanine-N(1)-)-methyltransferase</fullName>
        <ecNumber evidence="5 15">2.1.1.228</ecNumber>
    </recommendedName>
    <alternativeName>
        <fullName evidence="12 15">M1G-methyltransferase</fullName>
    </alternativeName>
    <alternativeName>
        <fullName evidence="13 15">tRNA [GM37] methyltransferase</fullName>
    </alternativeName>
</protein>
<proteinExistence type="inferred from homology"/>
<dbReference type="RefSeq" id="WP_121009394.1">
    <property type="nucleotide sequence ID" value="NZ_RCCJ01000001.1"/>
</dbReference>
<evidence type="ECO:0000256" key="13">
    <source>
        <dbReference type="ARBA" id="ARBA00033392"/>
    </source>
</evidence>
<comment type="caution">
    <text evidence="19">The sequence shown here is derived from an EMBL/GenBank/DDBJ whole genome shotgun (WGS) entry which is preliminary data.</text>
</comment>
<comment type="caution">
    <text evidence="15">Lacks conserved residue(s) required for the propagation of feature annotation.</text>
</comment>
<dbReference type="SUPFAM" id="SSF75217">
    <property type="entry name" value="alpha/beta knot"/>
    <property type="match status" value="1"/>
</dbReference>
<comment type="catalytic activity">
    <reaction evidence="14 15 17">
        <text>guanosine(37) in tRNA + S-adenosyl-L-methionine = N(1)-methylguanosine(37) in tRNA + S-adenosyl-L-homocysteine + H(+)</text>
        <dbReference type="Rhea" id="RHEA:36899"/>
        <dbReference type="Rhea" id="RHEA-COMP:10145"/>
        <dbReference type="Rhea" id="RHEA-COMP:10147"/>
        <dbReference type="ChEBI" id="CHEBI:15378"/>
        <dbReference type="ChEBI" id="CHEBI:57856"/>
        <dbReference type="ChEBI" id="CHEBI:59789"/>
        <dbReference type="ChEBI" id="CHEBI:73542"/>
        <dbReference type="ChEBI" id="CHEBI:74269"/>
        <dbReference type="EC" id="2.1.1.228"/>
    </reaction>
</comment>
<evidence type="ECO:0000256" key="15">
    <source>
        <dbReference type="HAMAP-Rule" id="MF_00605"/>
    </source>
</evidence>
<feature type="domain" description="tRNA methyltransferase TRMD/TRM10-type" evidence="18">
    <location>
        <begin position="1"/>
        <end position="221"/>
    </location>
</feature>
<accession>A0A497XTD8</accession>
<keyword evidence="8 15" id="KW-0489">Methyltransferase</keyword>
<dbReference type="HAMAP" id="MF_00605">
    <property type="entry name" value="TrmD"/>
    <property type="match status" value="1"/>
</dbReference>
<dbReference type="InterPro" id="IPR029026">
    <property type="entry name" value="tRNA_m1G_MTases_N"/>
</dbReference>
<evidence type="ECO:0000256" key="9">
    <source>
        <dbReference type="ARBA" id="ARBA00022679"/>
    </source>
</evidence>
<dbReference type="PANTHER" id="PTHR46417">
    <property type="entry name" value="TRNA (GUANINE-N(1)-)-METHYLTRANSFERASE"/>
    <property type="match status" value="1"/>
</dbReference>
<feature type="binding site" evidence="15 16">
    <location>
        <position position="110"/>
    </location>
    <ligand>
        <name>S-adenosyl-L-methionine</name>
        <dbReference type="ChEBI" id="CHEBI:59789"/>
    </ligand>
</feature>
<evidence type="ECO:0000259" key="18">
    <source>
        <dbReference type="Pfam" id="PF01746"/>
    </source>
</evidence>
<keyword evidence="10 15" id="KW-0949">S-adenosyl-L-methionine</keyword>
<evidence type="ECO:0000256" key="10">
    <source>
        <dbReference type="ARBA" id="ARBA00022691"/>
    </source>
</evidence>
<dbReference type="OrthoDB" id="9807416at2"/>
<comment type="subunit">
    <text evidence="4 15 17">Homodimer.</text>
</comment>
<dbReference type="InterPro" id="IPR029028">
    <property type="entry name" value="Alpha/beta_knot_MTases"/>
</dbReference>
<evidence type="ECO:0000256" key="2">
    <source>
        <dbReference type="ARBA" id="ARBA00004496"/>
    </source>
</evidence>
<evidence type="ECO:0000256" key="8">
    <source>
        <dbReference type="ARBA" id="ARBA00022603"/>
    </source>
</evidence>
<evidence type="ECO:0000256" key="7">
    <source>
        <dbReference type="ARBA" id="ARBA00022490"/>
    </source>
</evidence>
<dbReference type="Gene3D" id="3.40.1280.10">
    <property type="match status" value="1"/>
</dbReference>
<evidence type="ECO:0000313" key="19">
    <source>
        <dbReference type="EMBL" id="RLJ70193.1"/>
    </source>
</evidence>
<evidence type="ECO:0000256" key="14">
    <source>
        <dbReference type="ARBA" id="ARBA00047783"/>
    </source>
</evidence>